<evidence type="ECO:0000256" key="7">
    <source>
        <dbReference type="SAM" id="MobiDB-lite"/>
    </source>
</evidence>
<name>A0A131YTZ9_RHIAP</name>
<protein>
    <recommendedName>
        <fullName evidence="6">NOC3-like protein</fullName>
    </recommendedName>
    <alternativeName>
        <fullName evidence="5">Nucleolar complex-associated protein 3-like protein</fullName>
    </alternativeName>
</protein>
<dbReference type="InterPro" id="IPR011501">
    <property type="entry name" value="Noc3_N"/>
</dbReference>
<feature type="domain" description="CCAAT-binding factor" evidence="8">
    <location>
        <begin position="476"/>
        <end position="617"/>
    </location>
</feature>
<evidence type="ECO:0000259" key="9">
    <source>
        <dbReference type="Pfam" id="PF07540"/>
    </source>
</evidence>
<evidence type="ECO:0000256" key="4">
    <source>
        <dbReference type="ARBA" id="ARBA00023242"/>
    </source>
</evidence>
<reference evidence="10" key="1">
    <citation type="journal article" date="2016" name="Ticks Tick Borne Dis.">
        <title>De novo assembly and annotation of the salivary gland transcriptome of Rhipicephalus appendiculatus male and female ticks during blood feeding.</title>
        <authorList>
            <person name="de Castro M.H."/>
            <person name="de Klerk D."/>
            <person name="Pienaar R."/>
            <person name="Latif A.A."/>
            <person name="Rees D.J."/>
            <person name="Mans B.J."/>
        </authorList>
    </citation>
    <scope>NUCLEOTIDE SEQUENCE</scope>
    <source>
        <tissue evidence="10">Salivary glands</tissue>
    </source>
</reference>
<accession>A0A131YTZ9</accession>
<feature type="compositionally biased region" description="Basic residues" evidence="7">
    <location>
        <begin position="372"/>
        <end position="385"/>
    </location>
</feature>
<dbReference type="GO" id="GO:0006270">
    <property type="term" value="P:DNA replication initiation"/>
    <property type="evidence" value="ECO:0007669"/>
    <property type="project" value="TreeGrafter"/>
</dbReference>
<feature type="region of interest" description="Disordered" evidence="7">
    <location>
        <begin position="69"/>
        <end position="118"/>
    </location>
</feature>
<dbReference type="PANTHER" id="PTHR14428">
    <property type="entry name" value="NUCLEOLAR COMPLEX PROTEIN 3"/>
    <property type="match status" value="1"/>
</dbReference>
<dbReference type="EMBL" id="GEDV01007176">
    <property type="protein sequence ID" value="JAP81381.1"/>
    <property type="molecule type" value="Transcribed_RNA"/>
</dbReference>
<dbReference type="InterPro" id="IPR016903">
    <property type="entry name" value="Nucleolar_cplx-assoc_3"/>
</dbReference>
<feature type="compositionally biased region" description="Basic residues" evidence="7">
    <location>
        <begin position="18"/>
        <end position="30"/>
    </location>
</feature>
<dbReference type="Pfam" id="PF03914">
    <property type="entry name" value="CBF"/>
    <property type="match status" value="1"/>
</dbReference>
<feature type="domain" description="Nucleolar complex-associated protein 3 N-terminal" evidence="9">
    <location>
        <begin position="132"/>
        <end position="228"/>
    </location>
</feature>
<evidence type="ECO:0000256" key="1">
    <source>
        <dbReference type="ARBA" id="ARBA00004604"/>
    </source>
</evidence>
<proteinExistence type="inferred from homology"/>
<dbReference type="PANTHER" id="PTHR14428:SF5">
    <property type="entry name" value="NUCLEOLAR COMPLEX PROTEIN 3 HOMOLOG"/>
    <property type="match status" value="1"/>
</dbReference>
<feature type="region of interest" description="Disordered" evidence="7">
    <location>
        <begin position="652"/>
        <end position="685"/>
    </location>
</feature>
<feature type="compositionally biased region" description="Basic residues" evidence="7">
    <location>
        <begin position="669"/>
        <end position="679"/>
    </location>
</feature>
<keyword evidence="3" id="KW-0175">Coiled coil</keyword>
<evidence type="ECO:0000256" key="3">
    <source>
        <dbReference type="ARBA" id="ARBA00023054"/>
    </source>
</evidence>
<feature type="region of interest" description="Disordered" evidence="7">
    <location>
        <begin position="1"/>
        <end position="55"/>
    </location>
</feature>
<feature type="compositionally biased region" description="Acidic residues" evidence="7">
    <location>
        <begin position="81"/>
        <end position="100"/>
    </location>
</feature>
<evidence type="ECO:0000313" key="10">
    <source>
        <dbReference type="EMBL" id="JAP81381.1"/>
    </source>
</evidence>
<comment type="subcellular location">
    <subcellularLocation>
        <location evidence="1">Nucleus</location>
        <location evidence="1">Nucleolus</location>
    </subcellularLocation>
</comment>
<dbReference type="GO" id="GO:0005730">
    <property type="term" value="C:nucleolus"/>
    <property type="evidence" value="ECO:0007669"/>
    <property type="project" value="UniProtKB-SubCell"/>
</dbReference>
<evidence type="ECO:0000256" key="6">
    <source>
        <dbReference type="ARBA" id="ARBA00032937"/>
    </source>
</evidence>
<comment type="similarity">
    <text evidence="2">Belongs to the CBF/MAK21 family.</text>
</comment>
<evidence type="ECO:0000256" key="5">
    <source>
        <dbReference type="ARBA" id="ARBA00032701"/>
    </source>
</evidence>
<evidence type="ECO:0000259" key="8">
    <source>
        <dbReference type="Pfam" id="PF03914"/>
    </source>
</evidence>
<keyword evidence="4" id="KW-0539">Nucleus</keyword>
<dbReference type="InterPro" id="IPR016024">
    <property type="entry name" value="ARM-type_fold"/>
</dbReference>
<dbReference type="GO" id="GO:0003682">
    <property type="term" value="F:chromatin binding"/>
    <property type="evidence" value="ECO:0007669"/>
    <property type="project" value="TreeGrafter"/>
</dbReference>
<dbReference type="Pfam" id="PF07540">
    <property type="entry name" value="NOC3p"/>
    <property type="match status" value="1"/>
</dbReference>
<organism evidence="10">
    <name type="scientific">Rhipicephalus appendiculatus</name>
    <name type="common">Brown ear tick</name>
    <dbReference type="NCBI Taxonomy" id="34631"/>
    <lineage>
        <taxon>Eukaryota</taxon>
        <taxon>Metazoa</taxon>
        <taxon>Ecdysozoa</taxon>
        <taxon>Arthropoda</taxon>
        <taxon>Chelicerata</taxon>
        <taxon>Arachnida</taxon>
        <taxon>Acari</taxon>
        <taxon>Parasitiformes</taxon>
        <taxon>Ixodida</taxon>
        <taxon>Ixodoidea</taxon>
        <taxon>Ixodidae</taxon>
        <taxon>Rhipicephalinae</taxon>
        <taxon>Rhipicephalus</taxon>
        <taxon>Rhipicephalus</taxon>
    </lineage>
</organism>
<dbReference type="SUPFAM" id="SSF48371">
    <property type="entry name" value="ARM repeat"/>
    <property type="match status" value="1"/>
</dbReference>
<evidence type="ECO:0000256" key="2">
    <source>
        <dbReference type="ARBA" id="ARBA00007797"/>
    </source>
</evidence>
<feature type="region of interest" description="Disordered" evidence="7">
    <location>
        <begin position="372"/>
        <end position="391"/>
    </location>
</feature>
<sequence>MVRFQNAGHDFTMDVRRKQWRRGRPGKRRRTAGDGDEPAFEKVPRRSMANDRQSVRVLLPVKTRHGVVQKTEVLDRKDDSPLESEEADDESASEEMEEVPETPPVAEESPGDKTPRTAVKSLSEKYRQLQQVKQKIGSMASAIVEDPQDKVGHFKELIALLRDGAPGISHIVQRLAALTLLEVFKDVVPGYAITAPTAHGSGPKQKLKKETRALIGYEEALLRYYGQYVGCLRKILARHMKRLKSPQSALRLRLSTALAQVAARCVCGLLLAHPHFNLRGQLIELAVHCLGSSDDKMSLTACQALRQLYRQDRLGESTLDAVKRTRALLKARGLQVHPRVLEPFLSLRLREPRAADQGHNIDLKKVREGLRKMSRKEHRQHKRMRRLESQLRETEAQESDIRKDRLQGEILQQLLWTYAHVLKQVPQRPELKPLLRPVFKGLAQYAHLVNLDFLEDILDALGILLNLLGSRDAPCCLQAAFALLSGQGQALTVDPQRFYVALFRCLLESPPASARTLLLCWRMMVVNRCRSLSVYRLKALCKRFATLCLNHTHSLGLTLSLGTLLRSEPRLQGLLEVADTQTIFRPMLGDPDHTGCAPLWELHVLRKHYDPSTAAIAKAVASSNRIPPALTSLDPVRVAGKRIDPLVAFPTSGPKAKIRHGLNKDRVERRKRRPAKGAVRKKDNE</sequence>
<dbReference type="InterPro" id="IPR005612">
    <property type="entry name" value="CCAAT-binding_factor"/>
</dbReference>
<dbReference type="AlphaFoldDB" id="A0A131YTZ9"/>